<dbReference type="InParanoid" id="A0A1V8TVD7"/>
<feature type="domain" description="N-acetyltransferase" evidence="1">
    <location>
        <begin position="15"/>
        <end position="203"/>
    </location>
</feature>
<evidence type="ECO:0000259" key="1">
    <source>
        <dbReference type="PROSITE" id="PS51186"/>
    </source>
</evidence>
<reference evidence="3" key="1">
    <citation type="submission" date="2017-03" db="EMBL/GenBank/DDBJ databases">
        <title>Genomes of endolithic fungi from Antarctica.</title>
        <authorList>
            <person name="Coleine C."/>
            <person name="Masonjones S."/>
            <person name="Stajich J.E."/>
        </authorList>
    </citation>
    <scope>NUCLEOTIDE SEQUENCE [LARGE SCALE GENOMIC DNA]</scope>
    <source>
        <strain evidence="3">CCFEE 5527</strain>
    </source>
</reference>
<comment type="caution">
    <text evidence="2">The sequence shown here is derived from an EMBL/GenBank/DDBJ whole genome shotgun (WGS) entry which is preliminary data.</text>
</comment>
<gene>
    <name evidence="2" type="ORF">B0A48_00624</name>
</gene>
<dbReference type="Gene3D" id="3.40.630.30">
    <property type="match status" value="2"/>
</dbReference>
<dbReference type="GO" id="GO:0016747">
    <property type="term" value="F:acyltransferase activity, transferring groups other than amino-acyl groups"/>
    <property type="evidence" value="ECO:0007669"/>
    <property type="project" value="InterPro"/>
</dbReference>
<organism evidence="2 3">
    <name type="scientific">Cryoendolithus antarcticus</name>
    <dbReference type="NCBI Taxonomy" id="1507870"/>
    <lineage>
        <taxon>Eukaryota</taxon>
        <taxon>Fungi</taxon>
        <taxon>Dikarya</taxon>
        <taxon>Ascomycota</taxon>
        <taxon>Pezizomycotina</taxon>
        <taxon>Dothideomycetes</taxon>
        <taxon>Dothideomycetidae</taxon>
        <taxon>Cladosporiales</taxon>
        <taxon>Cladosporiaceae</taxon>
        <taxon>Cryoendolithus</taxon>
    </lineage>
</organism>
<dbReference type="Pfam" id="PF13508">
    <property type="entry name" value="Acetyltransf_7"/>
    <property type="match status" value="1"/>
</dbReference>
<sequence>MAAKPQAPANVKPAFKLLPLTAEDAHRCVDIYFAAFQNPHSLACWPRVPSIRAFWEHMILDELAEPGAHWLKAVVTSPGASTNDVPDLNTAQRIAGFCKWVAPKPGQVPDTTLPQWPAEADDLEIVATDPAYQGQGAGSQILRWGTERADADDVEAYLEAAPDAVRLYEKSGFREAGRTDTYIENERVKGEWYRNLYMLRPRRDTRKGEPQR</sequence>
<evidence type="ECO:0000313" key="3">
    <source>
        <dbReference type="Proteomes" id="UP000192596"/>
    </source>
</evidence>
<dbReference type="PANTHER" id="PTHR42791:SF1">
    <property type="entry name" value="N-ACETYLTRANSFERASE DOMAIN-CONTAINING PROTEIN"/>
    <property type="match status" value="1"/>
</dbReference>
<dbReference type="SUPFAM" id="SSF55729">
    <property type="entry name" value="Acyl-CoA N-acyltransferases (Nat)"/>
    <property type="match status" value="1"/>
</dbReference>
<keyword evidence="3" id="KW-1185">Reference proteome</keyword>
<dbReference type="PROSITE" id="PS51186">
    <property type="entry name" value="GNAT"/>
    <property type="match status" value="1"/>
</dbReference>
<dbReference type="Proteomes" id="UP000192596">
    <property type="component" value="Unassembled WGS sequence"/>
</dbReference>
<dbReference type="CDD" id="cd04301">
    <property type="entry name" value="NAT_SF"/>
    <property type="match status" value="1"/>
</dbReference>
<name>A0A1V8TVD7_9PEZI</name>
<dbReference type="STRING" id="1507870.A0A1V8TVD7"/>
<protein>
    <recommendedName>
        <fullName evidence="1">N-acetyltransferase domain-containing protein</fullName>
    </recommendedName>
</protein>
<dbReference type="InterPro" id="IPR052523">
    <property type="entry name" value="Trichothecene_AcTrans"/>
</dbReference>
<dbReference type="AlphaFoldDB" id="A0A1V8TVD7"/>
<proteinExistence type="predicted"/>
<dbReference type="OrthoDB" id="2115692at2759"/>
<dbReference type="PANTHER" id="PTHR42791">
    <property type="entry name" value="GNAT FAMILY ACETYLTRANSFERASE"/>
    <property type="match status" value="1"/>
</dbReference>
<evidence type="ECO:0000313" key="2">
    <source>
        <dbReference type="EMBL" id="OQO15241.1"/>
    </source>
</evidence>
<dbReference type="EMBL" id="NAJO01000001">
    <property type="protein sequence ID" value="OQO15241.1"/>
    <property type="molecule type" value="Genomic_DNA"/>
</dbReference>
<accession>A0A1V8TVD7</accession>
<dbReference type="InterPro" id="IPR000182">
    <property type="entry name" value="GNAT_dom"/>
</dbReference>
<dbReference type="InterPro" id="IPR016181">
    <property type="entry name" value="Acyl_CoA_acyltransferase"/>
</dbReference>